<dbReference type="EMBL" id="OV696686">
    <property type="protein sequence ID" value="CAH1233472.1"/>
    <property type="molecule type" value="Genomic_DNA"/>
</dbReference>
<evidence type="ECO:0000256" key="1">
    <source>
        <dbReference type="SAM" id="MobiDB-lite"/>
    </source>
</evidence>
<feature type="region of interest" description="Disordered" evidence="1">
    <location>
        <begin position="29"/>
        <end position="106"/>
    </location>
</feature>
<sequence>MKLGALVYVTGTGYTGSSATPAGNQVWGAQVVQNPPGHDQAGGGRQQQNTDGEIAAPQPETALVAAVQQARGQPQVQAPPQDGGQTGVPRGGAGDQQAGIGLPPARQGNIRRSLHYVFRVSGEISRCREAAVATRSLKLTGTPAVLTGDGFEADGRKFVDSGTTSTGIVFTRGSRCRQWR</sequence>
<evidence type="ECO:0000313" key="3">
    <source>
        <dbReference type="Proteomes" id="UP000838412"/>
    </source>
</evidence>
<name>A0A8J9YPK6_BRALA</name>
<evidence type="ECO:0000313" key="2">
    <source>
        <dbReference type="EMBL" id="CAH1233472.1"/>
    </source>
</evidence>
<keyword evidence="3" id="KW-1185">Reference proteome</keyword>
<proteinExistence type="predicted"/>
<dbReference type="OrthoDB" id="8610216at2759"/>
<dbReference type="AlphaFoldDB" id="A0A8J9YPK6"/>
<organism evidence="2 3">
    <name type="scientific">Branchiostoma lanceolatum</name>
    <name type="common">Common lancelet</name>
    <name type="synonym">Amphioxus lanceolatum</name>
    <dbReference type="NCBI Taxonomy" id="7740"/>
    <lineage>
        <taxon>Eukaryota</taxon>
        <taxon>Metazoa</taxon>
        <taxon>Chordata</taxon>
        <taxon>Cephalochordata</taxon>
        <taxon>Leptocardii</taxon>
        <taxon>Amphioxiformes</taxon>
        <taxon>Branchiostomatidae</taxon>
        <taxon>Branchiostoma</taxon>
    </lineage>
</organism>
<feature type="compositionally biased region" description="Gly residues" evidence="1">
    <location>
        <begin position="84"/>
        <end position="94"/>
    </location>
</feature>
<gene>
    <name evidence="2" type="primary">Hypp755</name>
    <name evidence="2" type="ORF">BLAG_LOCUS2227</name>
</gene>
<protein>
    <submittedName>
        <fullName evidence="2">Hypp755 protein</fullName>
    </submittedName>
</protein>
<reference evidence="2" key="1">
    <citation type="submission" date="2022-01" db="EMBL/GenBank/DDBJ databases">
        <authorList>
            <person name="Braso-Vives M."/>
        </authorList>
    </citation>
    <scope>NUCLEOTIDE SEQUENCE</scope>
</reference>
<accession>A0A8J9YPK6</accession>
<dbReference type="Proteomes" id="UP000838412">
    <property type="component" value="Chromosome 1"/>
</dbReference>